<protein>
    <recommendedName>
        <fullName evidence="9">Glycosyl hydrolase</fullName>
    </recommendedName>
</protein>
<dbReference type="InterPro" id="IPR052025">
    <property type="entry name" value="Xyloglucanase_GH74"/>
</dbReference>
<evidence type="ECO:0000313" key="8">
    <source>
        <dbReference type="Proteomes" id="UP001589532"/>
    </source>
</evidence>
<dbReference type="Proteomes" id="UP001589532">
    <property type="component" value="Unassembled WGS sequence"/>
</dbReference>
<sequence length="135" mass="14459">MTWERISAIDLAIGVGVGKAAHGSRHEAKRGGYPAIYTSATVAGQDGIFRSTDGGATWVRINDDDHQWAFAGSAITGDPHIFGRVYLSARGVIYGDIADEAGRPVRRGAASKPKAGASGHIRPDWIEYHVRESRS</sequence>
<keyword evidence="1" id="KW-0732">Signal</keyword>
<evidence type="ECO:0000256" key="4">
    <source>
        <dbReference type="ARBA" id="ARBA00023295"/>
    </source>
</evidence>
<proteinExistence type="inferred from homology"/>
<dbReference type="RefSeq" id="WP_345003217.1">
    <property type="nucleotide sequence ID" value="NZ_BAAAXV010000012.1"/>
</dbReference>
<dbReference type="SUPFAM" id="SSF110296">
    <property type="entry name" value="Oligoxyloglucan reducing end-specific cellobiohydrolase"/>
    <property type="match status" value="1"/>
</dbReference>
<evidence type="ECO:0000256" key="3">
    <source>
        <dbReference type="ARBA" id="ARBA00023277"/>
    </source>
</evidence>
<organism evidence="7 8">
    <name type="scientific">Nonomuraea helvata</name>
    <dbReference type="NCBI Taxonomy" id="37484"/>
    <lineage>
        <taxon>Bacteria</taxon>
        <taxon>Bacillati</taxon>
        <taxon>Actinomycetota</taxon>
        <taxon>Actinomycetes</taxon>
        <taxon>Streptosporangiales</taxon>
        <taxon>Streptosporangiaceae</taxon>
        <taxon>Nonomuraea</taxon>
    </lineage>
</organism>
<evidence type="ECO:0008006" key="9">
    <source>
        <dbReference type="Google" id="ProtNLM"/>
    </source>
</evidence>
<dbReference type="PANTHER" id="PTHR43739">
    <property type="entry name" value="XYLOGLUCANASE (EUROFUNG)"/>
    <property type="match status" value="1"/>
</dbReference>
<comment type="similarity">
    <text evidence="6">Belongs to the glycosyl hydrolase 74 family.</text>
</comment>
<dbReference type="EMBL" id="JBHMBW010000025">
    <property type="protein sequence ID" value="MFB9626815.1"/>
    <property type="molecule type" value="Genomic_DNA"/>
</dbReference>
<gene>
    <name evidence="7" type="ORF">ACFFSA_27335</name>
</gene>
<evidence type="ECO:0000256" key="5">
    <source>
        <dbReference type="ARBA" id="ARBA00023326"/>
    </source>
</evidence>
<evidence type="ECO:0000256" key="6">
    <source>
        <dbReference type="ARBA" id="ARBA00037986"/>
    </source>
</evidence>
<dbReference type="Gene3D" id="2.130.10.10">
    <property type="entry name" value="YVTN repeat-like/Quinoprotein amine dehydrogenase"/>
    <property type="match status" value="1"/>
</dbReference>
<keyword evidence="8" id="KW-1185">Reference proteome</keyword>
<comment type="caution">
    <text evidence="7">The sequence shown here is derived from an EMBL/GenBank/DDBJ whole genome shotgun (WGS) entry which is preliminary data.</text>
</comment>
<keyword evidence="4" id="KW-0326">Glycosidase</keyword>
<evidence type="ECO:0000256" key="1">
    <source>
        <dbReference type="ARBA" id="ARBA00022729"/>
    </source>
</evidence>
<name>A0ABV5S564_9ACTN</name>
<dbReference type="PANTHER" id="PTHR43739:SF2">
    <property type="entry name" value="OLIGOXYLOGLUCAN-REDUCING END-SPECIFIC XYLOGLUCANASE-RELATED"/>
    <property type="match status" value="1"/>
</dbReference>
<keyword evidence="3" id="KW-0119">Carbohydrate metabolism</keyword>
<keyword evidence="2" id="KW-0378">Hydrolase</keyword>
<accession>A0ABV5S564</accession>
<reference evidence="7 8" key="1">
    <citation type="submission" date="2024-09" db="EMBL/GenBank/DDBJ databases">
        <authorList>
            <person name="Sun Q."/>
            <person name="Mori K."/>
        </authorList>
    </citation>
    <scope>NUCLEOTIDE SEQUENCE [LARGE SCALE GENOMIC DNA]</scope>
    <source>
        <strain evidence="7 8">JCM 3143</strain>
    </source>
</reference>
<evidence type="ECO:0000256" key="2">
    <source>
        <dbReference type="ARBA" id="ARBA00022801"/>
    </source>
</evidence>
<dbReference type="InterPro" id="IPR015943">
    <property type="entry name" value="WD40/YVTN_repeat-like_dom_sf"/>
</dbReference>
<keyword evidence="5" id="KW-0624">Polysaccharide degradation</keyword>
<evidence type="ECO:0000313" key="7">
    <source>
        <dbReference type="EMBL" id="MFB9626815.1"/>
    </source>
</evidence>